<organism evidence="1 2">
    <name type="scientific">Bosea eneae</name>
    <dbReference type="NCBI Taxonomy" id="151454"/>
    <lineage>
        <taxon>Bacteria</taxon>
        <taxon>Pseudomonadati</taxon>
        <taxon>Pseudomonadota</taxon>
        <taxon>Alphaproteobacteria</taxon>
        <taxon>Hyphomicrobiales</taxon>
        <taxon>Boseaceae</taxon>
        <taxon>Bosea</taxon>
    </lineage>
</organism>
<sequence>MPSTVVITPPGALLSPAEIREQLLLPASVSDGALTRLIKVATQEVDGPDGWLGRALGEQVLELRDDRFPASWCDGLRLYCEPIGAIVSVTYDDAAGVAQTIDPADYEKHGAALFARRGFSWPTTSNRPESVRVRYHAGQPGTDVPERIKHAIALRVGRLYRFAVSDPSLKKEVVEGVGSTEWDLSGAGALVADRAIADLLGPCRIWIS</sequence>
<comment type="caution">
    <text evidence="1">The sequence shown here is derived from an EMBL/GenBank/DDBJ whole genome shotgun (WGS) entry which is preliminary data.</text>
</comment>
<dbReference type="InterPro" id="IPR011738">
    <property type="entry name" value="Phage_CHP"/>
</dbReference>
<gene>
    <name evidence="1" type="ORF">ACFPOB_20550</name>
</gene>
<name>A0ABW0IXU7_9HYPH</name>
<dbReference type="EMBL" id="JBHSLW010000034">
    <property type="protein sequence ID" value="MFC5421956.1"/>
    <property type="molecule type" value="Genomic_DNA"/>
</dbReference>
<accession>A0ABW0IXU7</accession>
<evidence type="ECO:0000313" key="2">
    <source>
        <dbReference type="Proteomes" id="UP001596053"/>
    </source>
</evidence>
<dbReference type="Proteomes" id="UP001596053">
    <property type="component" value="Unassembled WGS sequence"/>
</dbReference>
<reference evidence="2" key="1">
    <citation type="journal article" date="2019" name="Int. J. Syst. Evol. Microbiol.">
        <title>The Global Catalogue of Microorganisms (GCM) 10K type strain sequencing project: providing services to taxonomists for standard genome sequencing and annotation.</title>
        <authorList>
            <consortium name="The Broad Institute Genomics Platform"/>
            <consortium name="The Broad Institute Genome Sequencing Center for Infectious Disease"/>
            <person name="Wu L."/>
            <person name="Ma J."/>
        </authorList>
    </citation>
    <scope>NUCLEOTIDE SEQUENCE [LARGE SCALE GENOMIC DNA]</scope>
    <source>
        <strain evidence="2">NCAIM B.01391</strain>
    </source>
</reference>
<evidence type="ECO:0000313" key="1">
    <source>
        <dbReference type="EMBL" id="MFC5421956.1"/>
    </source>
</evidence>
<proteinExistence type="predicted"/>
<dbReference type="RefSeq" id="WP_377800259.1">
    <property type="nucleotide sequence ID" value="NZ_JBHSLW010000034.1"/>
</dbReference>
<dbReference type="NCBIfam" id="TIGR02215">
    <property type="entry name" value="phage_chp_gp8"/>
    <property type="match status" value="1"/>
</dbReference>
<protein>
    <recommendedName>
        <fullName evidence="3">PhiE125 gp8 family phage protein</fullName>
    </recommendedName>
</protein>
<evidence type="ECO:0008006" key="3">
    <source>
        <dbReference type="Google" id="ProtNLM"/>
    </source>
</evidence>
<keyword evidence="2" id="KW-1185">Reference proteome</keyword>